<proteinExistence type="predicted"/>
<dbReference type="EMBL" id="CP144753">
    <property type="protein sequence ID" value="WVZ94659.1"/>
    <property type="molecule type" value="Genomic_DNA"/>
</dbReference>
<evidence type="ECO:0000313" key="2">
    <source>
        <dbReference type="Proteomes" id="UP001341281"/>
    </source>
</evidence>
<gene>
    <name evidence="1" type="ORF">U9M48_040525</name>
</gene>
<organism evidence="1 2">
    <name type="scientific">Paspalum notatum var. saurae</name>
    <dbReference type="NCBI Taxonomy" id="547442"/>
    <lineage>
        <taxon>Eukaryota</taxon>
        <taxon>Viridiplantae</taxon>
        <taxon>Streptophyta</taxon>
        <taxon>Embryophyta</taxon>
        <taxon>Tracheophyta</taxon>
        <taxon>Spermatophyta</taxon>
        <taxon>Magnoliopsida</taxon>
        <taxon>Liliopsida</taxon>
        <taxon>Poales</taxon>
        <taxon>Poaceae</taxon>
        <taxon>PACMAD clade</taxon>
        <taxon>Panicoideae</taxon>
        <taxon>Andropogonodae</taxon>
        <taxon>Paspaleae</taxon>
        <taxon>Paspalinae</taxon>
        <taxon>Paspalum</taxon>
    </lineage>
</organism>
<reference evidence="1 2" key="1">
    <citation type="submission" date="2024-02" db="EMBL/GenBank/DDBJ databases">
        <title>High-quality chromosome-scale genome assembly of Pensacola bahiagrass (Paspalum notatum Flugge var. saurae).</title>
        <authorList>
            <person name="Vega J.M."/>
            <person name="Podio M."/>
            <person name="Orjuela J."/>
            <person name="Siena L.A."/>
            <person name="Pessino S.C."/>
            <person name="Combes M.C."/>
            <person name="Mariac C."/>
            <person name="Albertini E."/>
            <person name="Pupilli F."/>
            <person name="Ortiz J.P.A."/>
            <person name="Leblanc O."/>
        </authorList>
    </citation>
    <scope>NUCLEOTIDE SEQUENCE [LARGE SCALE GENOMIC DNA]</scope>
    <source>
        <strain evidence="1">R1</strain>
        <tissue evidence="1">Leaf</tissue>
    </source>
</reference>
<accession>A0AAQ3USI8</accession>
<name>A0AAQ3USI8_PASNO</name>
<dbReference type="AlphaFoldDB" id="A0AAQ3USI8"/>
<protein>
    <submittedName>
        <fullName evidence="1">Uncharacterized protein</fullName>
    </submittedName>
</protein>
<sequence>MTLLHREWNQLRASNQAEIALKMEHQASMMSKSCCGIVNAVAVSSIEAETVGLKASSPCPFLVIVHIKDSVIEP</sequence>
<evidence type="ECO:0000313" key="1">
    <source>
        <dbReference type="EMBL" id="WVZ94659.1"/>
    </source>
</evidence>
<keyword evidence="2" id="KW-1185">Reference proteome</keyword>
<dbReference type="Proteomes" id="UP001341281">
    <property type="component" value="Chromosome 09"/>
</dbReference>